<reference evidence="4" key="1">
    <citation type="journal article" date="2023" name="Int. J. Mol. Sci.">
        <title>Metagenomics Revealed a New Genus 'Candidatus Thiocaldithrix dubininis' gen. nov., sp. nov. and a New Species 'Candidatus Thiothrix putei' sp. nov. in the Family Thiotrichaceae, Some Members of Which Have Traits of Both Na+- and H+-Motive Energetics.</title>
        <authorList>
            <person name="Ravin N.V."/>
            <person name="Muntyan M.S."/>
            <person name="Smolyakov D.D."/>
            <person name="Rudenko T.S."/>
            <person name="Beletsky A.V."/>
            <person name="Mardanov A.V."/>
            <person name="Grabovich M.Y."/>
        </authorList>
    </citation>
    <scope>NUCLEOTIDE SEQUENCE</scope>
    <source>
        <strain evidence="4">GKL-01</strain>
    </source>
</reference>
<accession>A0AA95H7L4</accession>
<dbReference type="InterPro" id="IPR040239">
    <property type="entry name" value="HcpB-like"/>
</dbReference>
<keyword evidence="2" id="KW-0677">Repeat</keyword>
<evidence type="ECO:0000313" key="4">
    <source>
        <dbReference type="EMBL" id="WGZ89734.1"/>
    </source>
</evidence>
<dbReference type="PANTHER" id="PTHR13891:SF1">
    <property type="entry name" value="CYTOCHROME C OXIDASE ASSEMBLY FACTOR 7"/>
    <property type="match status" value="1"/>
</dbReference>
<dbReference type="KEGG" id="tdu:QJT80_09485"/>
<sequence>MTYSAILKKLSLLLCFISLPSVAADNFYNRSHTTNDVKQFEQPCKAGQATACAHLAYLYEKGEGGLPKDLATALHLYQRSCEQQDAAGCAGLGNLYHQGEAVKKDHKQAVALSELACKANDLRACFNLGYYLELGYGTPKNMDRALDLYQQTCELGYAKGCINLAVSYEEGKGVKPDTEQVLKWYKRGCDDLNNPLSCLGYVATQTELPSGTDKNRFNNNHAKQILLKDCQAGEMKSCAGLYAIYSVNPIPRPSEADKQIYSQIADIATPLCKQGDEDACSTVVYFCESSMAHDTACLEAGRYFGEKCQQGDENACTQMRMTIWFLLQD</sequence>
<evidence type="ECO:0000256" key="2">
    <source>
        <dbReference type="ARBA" id="ARBA00022737"/>
    </source>
</evidence>
<protein>
    <submittedName>
        <fullName evidence="4">Tetratricopeptide repeat protein</fullName>
    </submittedName>
</protein>
<dbReference type="SUPFAM" id="SSF81901">
    <property type="entry name" value="HCP-like"/>
    <property type="match status" value="1"/>
</dbReference>
<organism evidence="4">
    <name type="scientific">Candidatus Thiocaldithrix dubininis</name>
    <dbReference type="NCBI Taxonomy" id="3080823"/>
    <lineage>
        <taxon>Bacteria</taxon>
        <taxon>Pseudomonadati</taxon>
        <taxon>Pseudomonadota</taxon>
        <taxon>Gammaproteobacteria</taxon>
        <taxon>Thiotrichales</taxon>
        <taxon>Thiotrichaceae</taxon>
        <taxon>Candidatus Thiocaldithrix</taxon>
    </lineage>
</organism>
<dbReference type="PANTHER" id="PTHR13891">
    <property type="entry name" value="CYTOCHROME C OXIDASE ASSEMBLY FACTOR 7"/>
    <property type="match status" value="1"/>
</dbReference>
<reference evidence="4" key="2">
    <citation type="submission" date="2023-04" db="EMBL/GenBank/DDBJ databases">
        <authorList>
            <person name="Beletskiy A.V."/>
            <person name="Mardanov A.V."/>
            <person name="Ravin N.V."/>
        </authorList>
    </citation>
    <scope>NUCLEOTIDE SEQUENCE</scope>
    <source>
        <strain evidence="4">GKL-01</strain>
    </source>
</reference>
<dbReference type="Gene3D" id="1.25.40.10">
    <property type="entry name" value="Tetratricopeptide repeat domain"/>
    <property type="match status" value="1"/>
</dbReference>
<feature type="chain" id="PRO_5041634790" evidence="3">
    <location>
        <begin position="24"/>
        <end position="329"/>
    </location>
</feature>
<dbReference type="Proteomes" id="UP001300672">
    <property type="component" value="Chromosome"/>
</dbReference>
<dbReference type="EMBL" id="CP124755">
    <property type="protein sequence ID" value="WGZ89734.1"/>
    <property type="molecule type" value="Genomic_DNA"/>
</dbReference>
<dbReference type="InterPro" id="IPR006597">
    <property type="entry name" value="Sel1-like"/>
</dbReference>
<name>A0AA95H7L4_9GAMM</name>
<feature type="signal peptide" evidence="3">
    <location>
        <begin position="1"/>
        <end position="23"/>
    </location>
</feature>
<gene>
    <name evidence="4" type="ORF">QJT80_09485</name>
</gene>
<evidence type="ECO:0000256" key="3">
    <source>
        <dbReference type="SAM" id="SignalP"/>
    </source>
</evidence>
<keyword evidence="3" id="KW-0732">Signal</keyword>
<comment type="similarity">
    <text evidence="1">Belongs to the hcp beta-lactamase family.</text>
</comment>
<dbReference type="SMART" id="SM00671">
    <property type="entry name" value="SEL1"/>
    <property type="match status" value="4"/>
</dbReference>
<dbReference type="Pfam" id="PF08238">
    <property type="entry name" value="Sel1"/>
    <property type="match status" value="4"/>
</dbReference>
<proteinExistence type="inferred from homology"/>
<dbReference type="InterPro" id="IPR011990">
    <property type="entry name" value="TPR-like_helical_dom_sf"/>
</dbReference>
<evidence type="ECO:0000256" key="1">
    <source>
        <dbReference type="ARBA" id="ARBA00008486"/>
    </source>
</evidence>
<dbReference type="AlphaFoldDB" id="A0AA95H7L4"/>